<evidence type="ECO:0000313" key="2">
    <source>
        <dbReference type="EMBL" id="CAG7908061.1"/>
    </source>
</evidence>
<evidence type="ECO:0000256" key="1">
    <source>
        <dbReference type="SAM" id="Phobius"/>
    </source>
</evidence>
<feature type="transmembrane region" description="Helical" evidence="1">
    <location>
        <begin position="6"/>
        <end position="27"/>
    </location>
</feature>
<keyword evidence="1" id="KW-0472">Membrane</keyword>
<evidence type="ECO:0008006" key="4">
    <source>
        <dbReference type="Google" id="ProtNLM"/>
    </source>
</evidence>
<dbReference type="AlphaFoldDB" id="A0A8D9I2F7"/>
<organism evidence="2 3">
    <name type="scientific">Brassica campestris</name>
    <name type="common">Field mustard</name>
    <dbReference type="NCBI Taxonomy" id="3711"/>
    <lineage>
        <taxon>Eukaryota</taxon>
        <taxon>Viridiplantae</taxon>
        <taxon>Streptophyta</taxon>
        <taxon>Embryophyta</taxon>
        <taxon>Tracheophyta</taxon>
        <taxon>Spermatophyta</taxon>
        <taxon>Magnoliopsida</taxon>
        <taxon>eudicotyledons</taxon>
        <taxon>Gunneridae</taxon>
        <taxon>Pentapetalae</taxon>
        <taxon>rosids</taxon>
        <taxon>malvids</taxon>
        <taxon>Brassicales</taxon>
        <taxon>Brassicaceae</taxon>
        <taxon>Brassiceae</taxon>
        <taxon>Brassica</taxon>
    </lineage>
</organism>
<accession>A0A8D9I2F7</accession>
<dbReference type="EMBL" id="LS974620">
    <property type="protein sequence ID" value="CAG7908061.1"/>
    <property type="molecule type" value="Genomic_DNA"/>
</dbReference>
<evidence type="ECO:0000313" key="3">
    <source>
        <dbReference type="Proteomes" id="UP000694005"/>
    </source>
</evidence>
<name>A0A8D9I2F7_BRACM</name>
<sequence>MGLWTVKIGSLEGLLLLPLLVIFRCVLCRKRLAGKKDVMDASGVALILIIDQHDGRRARSAFVAVIECLFEDGRVQTASRVMVMMIDKNVGVGENMDLVGKILEALLMRGHVEKAMGRIDLLNQKRAPA</sequence>
<keyword evidence="1" id="KW-0812">Transmembrane</keyword>
<keyword evidence="1" id="KW-1133">Transmembrane helix</keyword>
<reference evidence="2 3" key="1">
    <citation type="submission" date="2021-07" db="EMBL/GenBank/DDBJ databases">
        <authorList>
            <consortium name="Genoscope - CEA"/>
            <person name="William W."/>
        </authorList>
    </citation>
    <scope>NUCLEOTIDE SEQUENCE [LARGE SCALE GENOMIC DNA]</scope>
</reference>
<protein>
    <recommendedName>
        <fullName evidence="4">Pentatricopeptide repeat-containing protein</fullName>
    </recommendedName>
</protein>
<dbReference type="Gramene" id="A04p29620.2_BraZ1">
    <property type="protein sequence ID" value="A04p29620.2_BraZ1.CDS"/>
    <property type="gene ID" value="A04g29620.2_BraZ1"/>
</dbReference>
<proteinExistence type="predicted"/>
<gene>
    <name evidence="2" type="ORF">BRAPAZ1V2_A04P29620.2</name>
</gene>
<dbReference type="Proteomes" id="UP000694005">
    <property type="component" value="Chromosome A04"/>
</dbReference>